<dbReference type="InterPro" id="IPR007627">
    <property type="entry name" value="RNA_pol_sigma70_r2"/>
</dbReference>
<evidence type="ECO:0000256" key="2">
    <source>
        <dbReference type="ARBA" id="ARBA00023015"/>
    </source>
</evidence>
<keyword evidence="4" id="KW-0238">DNA-binding</keyword>
<evidence type="ECO:0000256" key="1">
    <source>
        <dbReference type="ARBA" id="ARBA00010641"/>
    </source>
</evidence>
<dbReference type="SUPFAM" id="SSF88659">
    <property type="entry name" value="Sigma3 and sigma4 domains of RNA polymerase sigma factors"/>
    <property type="match status" value="1"/>
</dbReference>
<protein>
    <submittedName>
        <fullName evidence="7">Sigma-70 family RNA polymerase sigma factor</fullName>
    </submittedName>
</protein>
<proteinExistence type="inferred from homology"/>
<accession>A0A956NGS0</accession>
<dbReference type="GO" id="GO:0003677">
    <property type="term" value="F:DNA binding"/>
    <property type="evidence" value="ECO:0007669"/>
    <property type="project" value="UniProtKB-KW"/>
</dbReference>
<dbReference type="InterPro" id="IPR036388">
    <property type="entry name" value="WH-like_DNA-bd_sf"/>
</dbReference>
<dbReference type="Gene3D" id="1.10.10.10">
    <property type="entry name" value="Winged helix-like DNA-binding domain superfamily/Winged helix DNA-binding domain"/>
    <property type="match status" value="1"/>
</dbReference>
<dbReference type="GO" id="GO:0016987">
    <property type="term" value="F:sigma factor activity"/>
    <property type="evidence" value="ECO:0007669"/>
    <property type="project" value="UniProtKB-KW"/>
</dbReference>
<dbReference type="InterPro" id="IPR014284">
    <property type="entry name" value="RNA_pol_sigma-70_dom"/>
</dbReference>
<dbReference type="SUPFAM" id="SSF88946">
    <property type="entry name" value="Sigma2 domain of RNA polymerase sigma factors"/>
    <property type="match status" value="1"/>
</dbReference>
<keyword evidence="5" id="KW-0804">Transcription</keyword>
<evidence type="ECO:0000256" key="5">
    <source>
        <dbReference type="ARBA" id="ARBA00023163"/>
    </source>
</evidence>
<dbReference type="Proteomes" id="UP000739538">
    <property type="component" value="Unassembled WGS sequence"/>
</dbReference>
<comment type="similarity">
    <text evidence="1">Belongs to the sigma-70 factor family. ECF subfamily.</text>
</comment>
<evidence type="ECO:0000313" key="7">
    <source>
        <dbReference type="EMBL" id="MCA9757125.1"/>
    </source>
</evidence>
<dbReference type="PANTHER" id="PTHR43133">
    <property type="entry name" value="RNA POLYMERASE ECF-TYPE SIGMA FACTO"/>
    <property type="match status" value="1"/>
</dbReference>
<dbReference type="PANTHER" id="PTHR43133:SF8">
    <property type="entry name" value="RNA POLYMERASE SIGMA FACTOR HI_1459-RELATED"/>
    <property type="match status" value="1"/>
</dbReference>
<evidence type="ECO:0000256" key="3">
    <source>
        <dbReference type="ARBA" id="ARBA00023082"/>
    </source>
</evidence>
<dbReference type="InterPro" id="IPR013325">
    <property type="entry name" value="RNA_pol_sigma_r2"/>
</dbReference>
<dbReference type="InterPro" id="IPR013324">
    <property type="entry name" value="RNA_pol_sigma_r3/r4-like"/>
</dbReference>
<dbReference type="InterPro" id="IPR039425">
    <property type="entry name" value="RNA_pol_sigma-70-like"/>
</dbReference>
<dbReference type="EMBL" id="JAGQHS010000082">
    <property type="protein sequence ID" value="MCA9757125.1"/>
    <property type="molecule type" value="Genomic_DNA"/>
</dbReference>
<sequence>MARCLAHEEAAWSEFVERYANLIYATILRVQLPEEDVEEAFQSSIVAIHQQLPKLREPERLVSWIVGIAHRQAINRIRVRTRDLTVPDVDLETHVADLELPDSERSRLIEIQQVREAVEHLTGRCRVLLHSLFFEDPPPDYETISRRDGIPIGSIGPTRARCLDKLRTFLEEGGWEGGE</sequence>
<evidence type="ECO:0000256" key="4">
    <source>
        <dbReference type="ARBA" id="ARBA00023125"/>
    </source>
</evidence>
<feature type="domain" description="RNA polymerase sigma-70 region 2" evidence="6">
    <location>
        <begin position="15"/>
        <end position="82"/>
    </location>
</feature>
<dbReference type="Pfam" id="PF04542">
    <property type="entry name" value="Sigma70_r2"/>
    <property type="match status" value="1"/>
</dbReference>
<organism evidence="7 8">
    <name type="scientific">Eiseniibacteriota bacterium</name>
    <dbReference type="NCBI Taxonomy" id="2212470"/>
    <lineage>
        <taxon>Bacteria</taxon>
        <taxon>Candidatus Eiseniibacteriota</taxon>
    </lineage>
</organism>
<dbReference type="Gene3D" id="1.10.1740.10">
    <property type="match status" value="1"/>
</dbReference>
<reference evidence="7" key="1">
    <citation type="submission" date="2020-04" db="EMBL/GenBank/DDBJ databases">
        <authorList>
            <person name="Zhang T."/>
        </authorList>
    </citation>
    <scope>NUCLEOTIDE SEQUENCE</scope>
    <source>
        <strain evidence="7">HKST-UBA02</strain>
    </source>
</reference>
<name>A0A956NGS0_UNCEI</name>
<evidence type="ECO:0000259" key="6">
    <source>
        <dbReference type="Pfam" id="PF04542"/>
    </source>
</evidence>
<reference evidence="7" key="2">
    <citation type="journal article" date="2021" name="Microbiome">
        <title>Successional dynamics and alternative stable states in a saline activated sludge microbial community over 9 years.</title>
        <authorList>
            <person name="Wang Y."/>
            <person name="Ye J."/>
            <person name="Ju F."/>
            <person name="Liu L."/>
            <person name="Boyd J.A."/>
            <person name="Deng Y."/>
            <person name="Parks D.H."/>
            <person name="Jiang X."/>
            <person name="Yin X."/>
            <person name="Woodcroft B.J."/>
            <person name="Tyson G.W."/>
            <person name="Hugenholtz P."/>
            <person name="Polz M.F."/>
            <person name="Zhang T."/>
        </authorList>
    </citation>
    <scope>NUCLEOTIDE SEQUENCE</scope>
    <source>
        <strain evidence="7">HKST-UBA02</strain>
    </source>
</reference>
<dbReference type="GO" id="GO:0006352">
    <property type="term" value="P:DNA-templated transcription initiation"/>
    <property type="evidence" value="ECO:0007669"/>
    <property type="project" value="InterPro"/>
</dbReference>
<dbReference type="NCBIfam" id="TIGR02937">
    <property type="entry name" value="sigma70-ECF"/>
    <property type="match status" value="1"/>
</dbReference>
<evidence type="ECO:0000313" key="8">
    <source>
        <dbReference type="Proteomes" id="UP000739538"/>
    </source>
</evidence>
<keyword evidence="3" id="KW-0731">Sigma factor</keyword>
<comment type="caution">
    <text evidence="7">The sequence shown here is derived from an EMBL/GenBank/DDBJ whole genome shotgun (WGS) entry which is preliminary data.</text>
</comment>
<dbReference type="AlphaFoldDB" id="A0A956NGS0"/>
<keyword evidence="2" id="KW-0805">Transcription regulation</keyword>
<gene>
    <name evidence="7" type="ORF">KDA27_15075</name>
</gene>